<dbReference type="PANTHER" id="PTHR43658:SF8">
    <property type="entry name" value="17-BETA-HYDROXYSTEROID DEHYDROGENASE 14-RELATED"/>
    <property type="match status" value="1"/>
</dbReference>
<name>A0AA88H3I3_ARTSF</name>
<dbReference type="SUPFAM" id="SSF51735">
    <property type="entry name" value="NAD(P)-binding Rossmann-fold domains"/>
    <property type="match status" value="1"/>
</dbReference>
<sequence length="211" mass="22971">MCVSKFGLPNIVINNAAGNFISPTERLSANAWKTVIDIVLNGTAFVTMEIGKRMIKEETGGVFLCITTPYTTHGSGFVCPSASAKAGVEAMTKSLSSEWGRYGIRMNCIAPGPIETEGAFSRLDPSGKFKDELYKTLPVGRMGEPEELANLASYMVSDYASWLSGEVINFDGGKLPFMAGDFNALVQVKQSEWDMLEQMIRSSNQKSKSKL</sequence>
<dbReference type="PRINTS" id="PR00081">
    <property type="entry name" value="GDHRDH"/>
</dbReference>
<comment type="caution">
    <text evidence="2">The sequence shown here is derived from an EMBL/GenBank/DDBJ whole genome shotgun (WGS) entry which is preliminary data.</text>
</comment>
<keyword evidence="1" id="KW-0560">Oxidoreductase</keyword>
<proteinExistence type="predicted"/>
<evidence type="ECO:0000256" key="1">
    <source>
        <dbReference type="ARBA" id="ARBA00023002"/>
    </source>
</evidence>
<gene>
    <name evidence="2" type="ORF">QYM36_017747</name>
</gene>
<dbReference type="Gene3D" id="3.40.50.720">
    <property type="entry name" value="NAD(P)-binding Rossmann-like Domain"/>
    <property type="match status" value="1"/>
</dbReference>
<evidence type="ECO:0000313" key="2">
    <source>
        <dbReference type="EMBL" id="KAK2703928.1"/>
    </source>
</evidence>
<organism evidence="2 3">
    <name type="scientific">Artemia franciscana</name>
    <name type="common">Brine shrimp</name>
    <name type="synonym">Artemia sanfranciscana</name>
    <dbReference type="NCBI Taxonomy" id="6661"/>
    <lineage>
        <taxon>Eukaryota</taxon>
        <taxon>Metazoa</taxon>
        <taxon>Ecdysozoa</taxon>
        <taxon>Arthropoda</taxon>
        <taxon>Crustacea</taxon>
        <taxon>Branchiopoda</taxon>
        <taxon>Anostraca</taxon>
        <taxon>Artemiidae</taxon>
        <taxon>Artemia</taxon>
    </lineage>
</organism>
<dbReference type="GO" id="GO:0006635">
    <property type="term" value="P:fatty acid beta-oxidation"/>
    <property type="evidence" value="ECO:0007669"/>
    <property type="project" value="TreeGrafter"/>
</dbReference>
<evidence type="ECO:0008006" key="4">
    <source>
        <dbReference type="Google" id="ProtNLM"/>
    </source>
</evidence>
<dbReference type="Proteomes" id="UP001187531">
    <property type="component" value="Unassembled WGS sequence"/>
</dbReference>
<dbReference type="GO" id="GO:0005739">
    <property type="term" value="C:mitochondrion"/>
    <property type="evidence" value="ECO:0007669"/>
    <property type="project" value="TreeGrafter"/>
</dbReference>
<dbReference type="GO" id="GO:0008670">
    <property type="term" value="F:2,4-dienoyl-CoA reductase (NADPH) activity"/>
    <property type="evidence" value="ECO:0007669"/>
    <property type="project" value="TreeGrafter"/>
</dbReference>
<dbReference type="InterPro" id="IPR036291">
    <property type="entry name" value="NAD(P)-bd_dom_sf"/>
</dbReference>
<dbReference type="AlphaFoldDB" id="A0AA88H3I3"/>
<reference evidence="2" key="1">
    <citation type="submission" date="2023-07" db="EMBL/GenBank/DDBJ databases">
        <title>Chromosome-level genome assembly of Artemia franciscana.</title>
        <authorList>
            <person name="Jo E."/>
        </authorList>
    </citation>
    <scope>NUCLEOTIDE SEQUENCE</scope>
    <source>
        <tissue evidence="2">Whole body</tissue>
    </source>
</reference>
<dbReference type="EMBL" id="JAVRJZ010000061">
    <property type="protein sequence ID" value="KAK2703928.1"/>
    <property type="molecule type" value="Genomic_DNA"/>
</dbReference>
<keyword evidence="3" id="KW-1185">Reference proteome</keyword>
<dbReference type="PANTHER" id="PTHR43658">
    <property type="entry name" value="SHORT-CHAIN DEHYDROGENASE/REDUCTASE"/>
    <property type="match status" value="1"/>
</dbReference>
<protein>
    <recommendedName>
        <fullName evidence="4">2,4-dienoyl-CoA reductase, mitochondrial</fullName>
    </recommendedName>
</protein>
<accession>A0AA88H3I3</accession>
<dbReference type="InterPro" id="IPR002347">
    <property type="entry name" value="SDR_fam"/>
</dbReference>
<evidence type="ECO:0000313" key="3">
    <source>
        <dbReference type="Proteomes" id="UP001187531"/>
    </source>
</evidence>
<dbReference type="Pfam" id="PF13561">
    <property type="entry name" value="adh_short_C2"/>
    <property type="match status" value="1"/>
</dbReference>